<sequence>MQPSTRRNLLLAGGAATLVRPRPARAATTLNVVLESEAVILDPHFTTAAISRTFGYHVFDTLFAMDDSGAIRPQMVDRHEASADGLTWRFTLRDGLRFHDGAPVTARDCALSLGRWAPRDAMGRLLLAAGAQFEAADASTLVLTLREPFPLVLEVLGKPNAPVPFILPERLARIPGDTRITEIVGSGPFTFRADLWRPGSSMVLERFDGYRPRPEPADFLAGGKAVRIDQLALLVMPDQATAATALMAGEIDYQQYLPFDLLPRLERARGITLMGLGGLHMFQGNFRLNHAAPPFDDPEIRRVLWNLVDQPAVLQAIGVPQRFAVQRCGSVFMCDSPYESRAGAEALDFSLEKAKAALARTRYAGQPVVMLEVQSSISQTASMVLAQNLRAAGFTVEQQVMDWGTVLARRVRKEGWNLFSVYANGIDMISPLTHFYIASTCADYTGWSCDARIPPLLQAFARAPDLAARRKLADEIQSVAYALTPAVSWGQFTIPAGYRNRLRNLPQSSFPMFWKVEV</sequence>
<protein>
    <submittedName>
        <fullName evidence="5">ABC transporter substrate-binding protein</fullName>
    </submittedName>
</protein>
<comment type="caution">
    <text evidence="5">The sequence shown here is derived from an EMBL/GenBank/DDBJ whole genome shotgun (WGS) entry which is preliminary data.</text>
</comment>
<accession>A0ABS1U6W3</accession>
<comment type="similarity">
    <text evidence="2">Belongs to the bacterial solute-binding protein 5 family.</text>
</comment>
<dbReference type="SUPFAM" id="SSF53850">
    <property type="entry name" value="Periplasmic binding protein-like II"/>
    <property type="match status" value="1"/>
</dbReference>
<evidence type="ECO:0000256" key="1">
    <source>
        <dbReference type="ARBA" id="ARBA00004418"/>
    </source>
</evidence>
<dbReference type="InterPro" id="IPR039424">
    <property type="entry name" value="SBP_5"/>
</dbReference>
<evidence type="ECO:0000313" key="6">
    <source>
        <dbReference type="Proteomes" id="UP000660885"/>
    </source>
</evidence>
<dbReference type="Proteomes" id="UP000660885">
    <property type="component" value="Unassembled WGS sequence"/>
</dbReference>
<dbReference type="CDD" id="cd08502">
    <property type="entry name" value="PBP2_NikA_DppA_OppA_like_16"/>
    <property type="match status" value="1"/>
</dbReference>
<proteinExistence type="inferred from homology"/>
<feature type="domain" description="Solute-binding protein family 5" evidence="4">
    <location>
        <begin position="71"/>
        <end position="443"/>
    </location>
</feature>
<dbReference type="EMBL" id="JAETWB010000007">
    <property type="protein sequence ID" value="MBL6079674.1"/>
    <property type="molecule type" value="Genomic_DNA"/>
</dbReference>
<keyword evidence="3" id="KW-0732">Signal</keyword>
<dbReference type="InterPro" id="IPR030678">
    <property type="entry name" value="Peptide/Ni-bd"/>
</dbReference>
<dbReference type="Pfam" id="PF00496">
    <property type="entry name" value="SBP_bac_5"/>
    <property type="match status" value="1"/>
</dbReference>
<name>A0ABS1U6W3_9PROT</name>
<reference evidence="5 6" key="1">
    <citation type="submission" date="2021-01" db="EMBL/GenBank/DDBJ databases">
        <title>Belnapia mucosa sp. nov. and Belnapia arida sp. nov., isolated from the Tabernas Desert (Almeria, Spain).</title>
        <authorList>
            <person name="Molina-Menor E."/>
            <person name="Vidal-Verdu A."/>
            <person name="Calonge A."/>
            <person name="Satari L."/>
            <person name="Pereto J."/>
            <person name="Porcar M."/>
        </authorList>
    </citation>
    <scope>NUCLEOTIDE SEQUENCE [LARGE SCALE GENOMIC DNA]</scope>
    <source>
        <strain evidence="5 6">T18</strain>
    </source>
</reference>
<comment type="subcellular location">
    <subcellularLocation>
        <location evidence="1">Periplasm</location>
    </subcellularLocation>
</comment>
<gene>
    <name evidence="5" type="ORF">JMJ56_16770</name>
</gene>
<evidence type="ECO:0000259" key="4">
    <source>
        <dbReference type="Pfam" id="PF00496"/>
    </source>
</evidence>
<evidence type="ECO:0000313" key="5">
    <source>
        <dbReference type="EMBL" id="MBL6079674.1"/>
    </source>
</evidence>
<dbReference type="PIRSF" id="PIRSF002741">
    <property type="entry name" value="MppA"/>
    <property type="match status" value="1"/>
</dbReference>
<evidence type="ECO:0000256" key="3">
    <source>
        <dbReference type="ARBA" id="ARBA00022729"/>
    </source>
</evidence>
<dbReference type="PANTHER" id="PTHR30290:SF38">
    <property type="entry name" value="D,D-DIPEPTIDE-BINDING PERIPLASMIC PROTEIN DDPA-RELATED"/>
    <property type="match status" value="1"/>
</dbReference>
<dbReference type="Gene3D" id="3.40.190.10">
    <property type="entry name" value="Periplasmic binding protein-like II"/>
    <property type="match status" value="1"/>
</dbReference>
<organism evidence="5 6">
    <name type="scientific">Belnapia arida</name>
    <dbReference type="NCBI Taxonomy" id="2804533"/>
    <lineage>
        <taxon>Bacteria</taxon>
        <taxon>Pseudomonadati</taxon>
        <taxon>Pseudomonadota</taxon>
        <taxon>Alphaproteobacteria</taxon>
        <taxon>Acetobacterales</taxon>
        <taxon>Roseomonadaceae</taxon>
        <taxon>Belnapia</taxon>
    </lineage>
</organism>
<dbReference type="Gene3D" id="3.10.105.10">
    <property type="entry name" value="Dipeptide-binding Protein, Domain 3"/>
    <property type="match status" value="1"/>
</dbReference>
<keyword evidence="6" id="KW-1185">Reference proteome</keyword>
<dbReference type="PANTHER" id="PTHR30290">
    <property type="entry name" value="PERIPLASMIC BINDING COMPONENT OF ABC TRANSPORTER"/>
    <property type="match status" value="1"/>
</dbReference>
<evidence type="ECO:0000256" key="2">
    <source>
        <dbReference type="ARBA" id="ARBA00005695"/>
    </source>
</evidence>
<dbReference type="InterPro" id="IPR000914">
    <property type="entry name" value="SBP_5_dom"/>
</dbReference>
<dbReference type="RefSeq" id="WP_202832907.1">
    <property type="nucleotide sequence ID" value="NZ_JAETWB010000007.1"/>
</dbReference>